<feature type="transmembrane region" description="Helical" evidence="7">
    <location>
        <begin position="215"/>
        <end position="236"/>
    </location>
</feature>
<protein>
    <submittedName>
        <fullName evidence="8">Glycerol uptake facilitator protein</fullName>
    </submittedName>
</protein>
<dbReference type="SUPFAM" id="SSF81338">
    <property type="entry name" value="Aquaporin-like"/>
    <property type="match status" value="1"/>
</dbReference>
<dbReference type="Gene3D" id="1.20.1080.10">
    <property type="entry name" value="Glycerol uptake facilitator protein"/>
    <property type="match status" value="1"/>
</dbReference>
<dbReference type="InterPro" id="IPR023271">
    <property type="entry name" value="Aquaporin-like"/>
</dbReference>
<dbReference type="PANTHER" id="PTHR45724:SF13">
    <property type="entry name" value="AQUAPORIN NIP1-1-RELATED"/>
    <property type="match status" value="1"/>
</dbReference>
<reference evidence="9" key="1">
    <citation type="submission" date="2017-01" db="EMBL/GenBank/DDBJ databases">
        <authorList>
            <person name="Varghese N."/>
            <person name="Submissions S."/>
        </authorList>
    </citation>
    <scope>NUCLEOTIDE SEQUENCE [LARGE SCALE GENOMIC DNA]</scope>
    <source>
        <strain evidence="9">ATCC 12950</strain>
    </source>
</reference>
<dbReference type="GO" id="GO:0015267">
    <property type="term" value="F:channel activity"/>
    <property type="evidence" value="ECO:0007669"/>
    <property type="project" value="InterPro"/>
</dbReference>
<keyword evidence="3 6" id="KW-0812">Transmembrane</keyword>
<dbReference type="InterPro" id="IPR000425">
    <property type="entry name" value="MIP"/>
</dbReference>
<dbReference type="STRING" id="58117.SAMN05421833_12882"/>
<comment type="subcellular location">
    <subcellularLocation>
        <location evidence="1">Membrane</location>
        <topology evidence="1">Multi-pass membrane protein</topology>
    </subcellularLocation>
</comment>
<dbReference type="PRINTS" id="PR00783">
    <property type="entry name" value="MINTRINSICP"/>
</dbReference>
<feature type="transmembrane region" description="Helical" evidence="7">
    <location>
        <begin position="49"/>
        <end position="67"/>
    </location>
</feature>
<evidence type="ECO:0000256" key="7">
    <source>
        <dbReference type="SAM" id="Phobius"/>
    </source>
</evidence>
<dbReference type="RefSeq" id="WP_076440464.1">
    <property type="nucleotide sequence ID" value="NZ_FTNI01000028.1"/>
</dbReference>
<name>A0A1N7GF72_9ACTN</name>
<dbReference type="EMBL" id="FTNI01000028">
    <property type="protein sequence ID" value="SIS11214.1"/>
    <property type="molecule type" value="Genomic_DNA"/>
</dbReference>
<dbReference type="AlphaFoldDB" id="A0A1N7GF72"/>
<dbReference type="PROSITE" id="PS00221">
    <property type="entry name" value="MIP"/>
    <property type="match status" value="1"/>
</dbReference>
<dbReference type="Pfam" id="PF00230">
    <property type="entry name" value="MIP"/>
    <property type="match status" value="1"/>
</dbReference>
<dbReference type="PANTHER" id="PTHR45724">
    <property type="entry name" value="AQUAPORIN NIP2-1"/>
    <property type="match status" value="1"/>
</dbReference>
<feature type="transmembrane region" description="Helical" evidence="7">
    <location>
        <begin position="171"/>
        <end position="191"/>
    </location>
</feature>
<dbReference type="InterPro" id="IPR022357">
    <property type="entry name" value="MIP_CS"/>
</dbReference>
<accession>A0A1N7GF72</accession>
<dbReference type="OrthoDB" id="9807293at2"/>
<keyword evidence="5 7" id="KW-0472">Membrane</keyword>
<feature type="transmembrane region" description="Helical" evidence="7">
    <location>
        <begin position="98"/>
        <end position="117"/>
    </location>
</feature>
<dbReference type="GO" id="GO:0016020">
    <property type="term" value="C:membrane"/>
    <property type="evidence" value="ECO:0007669"/>
    <property type="project" value="UniProtKB-SubCell"/>
</dbReference>
<keyword evidence="9" id="KW-1185">Reference proteome</keyword>
<proteinExistence type="inferred from homology"/>
<evidence type="ECO:0000256" key="2">
    <source>
        <dbReference type="ARBA" id="ARBA00022448"/>
    </source>
</evidence>
<dbReference type="Proteomes" id="UP000186096">
    <property type="component" value="Unassembled WGS sequence"/>
</dbReference>
<organism evidence="8 9">
    <name type="scientific">Microbispora rosea</name>
    <dbReference type="NCBI Taxonomy" id="58117"/>
    <lineage>
        <taxon>Bacteria</taxon>
        <taxon>Bacillati</taxon>
        <taxon>Actinomycetota</taxon>
        <taxon>Actinomycetes</taxon>
        <taxon>Streptosporangiales</taxon>
        <taxon>Streptosporangiaceae</taxon>
        <taxon>Microbispora</taxon>
    </lineage>
</organism>
<keyword evidence="2 6" id="KW-0813">Transport</keyword>
<evidence type="ECO:0000256" key="1">
    <source>
        <dbReference type="ARBA" id="ARBA00004141"/>
    </source>
</evidence>
<evidence type="ECO:0000256" key="6">
    <source>
        <dbReference type="RuleBase" id="RU000477"/>
    </source>
</evidence>
<comment type="similarity">
    <text evidence="6">Belongs to the MIP/aquaporin (TC 1.A.8) family.</text>
</comment>
<feature type="transmembrane region" description="Helical" evidence="7">
    <location>
        <begin position="137"/>
        <end position="159"/>
    </location>
</feature>
<feature type="transmembrane region" description="Helical" evidence="7">
    <location>
        <begin position="16"/>
        <end position="37"/>
    </location>
</feature>
<evidence type="ECO:0000313" key="9">
    <source>
        <dbReference type="Proteomes" id="UP000186096"/>
    </source>
</evidence>
<evidence type="ECO:0000313" key="8">
    <source>
        <dbReference type="EMBL" id="SIS11214.1"/>
    </source>
</evidence>
<gene>
    <name evidence="8" type="ORF">SAMN05421833_12882</name>
</gene>
<dbReference type="InterPro" id="IPR034294">
    <property type="entry name" value="Aquaporin_transptr"/>
</dbReference>
<evidence type="ECO:0000256" key="5">
    <source>
        <dbReference type="ARBA" id="ARBA00023136"/>
    </source>
</evidence>
<keyword evidence="4 7" id="KW-1133">Transmembrane helix</keyword>
<evidence type="ECO:0000256" key="4">
    <source>
        <dbReference type="ARBA" id="ARBA00022989"/>
    </source>
</evidence>
<sequence>MNDSPPSAFQKLLSELLGTAFLVYVGAGSAAATGVIAAESHAPFSMAQLGMISFAFMLVIVGTVYAIGHISGAHINPAVTVALAATGRFPWREVPGYVAAQVAGAVAGALAIFATLGADAARAAGGGVTAYAAEVGFARGTLIEAIGTFILVFVVFGVLDRRAAPGWAPMAIGAIVFAIIVIVGPVTRAAINPARYAGPFLVDAAWGGAVSWDQLPAYFIGEFAGGLIGALAYTALAASRGRTKLESTTTAVGTAS</sequence>
<evidence type="ECO:0000256" key="3">
    <source>
        <dbReference type="ARBA" id="ARBA00022692"/>
    </source>
</evidence>